<protein>
    <submittedName>
        <fullName evidence="1">Uncharacterized protein</fullName>
    </submittedName>
</protein>
<dbReference type="AlphaFoldDB" id="A0A0F9EUJ1"/>
<accession>A0A0F9EUJ1</accession>
<comment type="caution">
    <text evidence="1">The sequence shown here is derived from an EMBL/GenBank/DDBJ whole genome shotgun (WGS) entry which is preliminary data.</text>
</comment>
<proteinExistence type="predicted"/>
<sequence length="208" mass="23350">MASKVDLINRALTKLNAKRITSINDSGKNAVDAKTVYDGILEEVLASFAWNFATRRVSLARLAAAPLYGYDFQFRLPSLPKVMRVWEAITDNETRTKSYVIEGDDEGGLLLTNFTAMDIKYTALIVDTERFSPWFIEVFATRLADELEYSVIGKKTGKWGQEYLFKVQIAGVQEGQQGEDYVADDRKHPLEDDWVGIRSGGEGRIIGV</sequence>
<reference evidence="1" key="1">
    <citation type="journal article" date="2015" name="Nature">
        <title>Complex archaea that bridge the gap between prokaryotes and eukaryotes.</title>
        <authorList>
            <person name="Spang A."/>
            <person name="Saw J.H."/>
            <person name="Jorgensen S.L."/>
            <person name="Zaremba-Niedzwiedzka K."/>
            <person name="Martijn J."/>
            <person name="Lind A.E."/>
            <person name="van Eijk R."/>
            <person name="Schleper C."/>
            <person name="Guy L."/>
            <person name="Ettema T.J."/>
        </authorList>
    </citation>
    <scope>NUCLEOTIDE SEQUENCE</scope>
</reference>
<dbReference type="EMBL" id="LAZR01033243">
    <property type="protein sequence ID" value="KKL48650.1"/>
    <property type="molecule type" value="Genomic_DNA"/>
</dbReference>
<evidence type="ECO:0000313" key="1">
    <source>
        <dbReference type="EMBL" id="KKL48650.1"/>
    </source>
</evidence>
<organism evidence="1">
    <name type="scientific">marine sediment metagenome</name>
    <dbReference type="NCBI Taxonomy" id="412755"/>
    <lineage>
        <taxon>unclassified sequences</taxon>
        <taxon>metagenomes</taxon>
        <taxon>ecological metagenomes</taxon>
    </lineage>
</organism>
<name>A0A0F9EUJ1_9ZZZZ</name>
<gene>
    <name evidence="1" type="ORF">LCGC14_2323400</name>
</gene>